<feature type="compositionally biased region" description="Basic and acidic residues" evidence="1">
    <location>
        <begin position="69"/>
        <end position="85"/>
    </location>
</feature>
<gene>
    <name evidence="2" type="ORF">OCBIM_22007570mg</name>
</gene>
<accession>A0A0L8HRU2</accession>
<organism evidence="2">
    <name type="scientific">Octopus bimaculoides</name>
    <name type="common">California two-spotted octopus</name>
    <dbReference type="NCBI Taxonomy" id="37653"/>
    <lineage>
        <taxon>Eukaryota</taxon>
        <taxon>Metazoa</taxon>
        <taxon>Spiralia</taxon>
        <taxon>Lophotrochozoa</taxon>
        <taxon>Mollusca</taxon>
        <taxon>Cephalopoda</taxon>
        <taxon>Coleoidea</taxon>
        <taxon>Octopodiformes</taxon>
        <taxon>Octopoda</taxon>
        <taxon>Incirrata</taxon>
        <taxon>Octopodidae</taxon>
        <taxon>Octopus</taxon>
    </lineage>
</organism>
<dbReference type="AlphaFoldDB" id="A0A0L8HRU2"/>
<protein>
    <submittedName>
        <fullName evidence="2">Uncharacterized protein</fullName>
    </submittedName>
</protein>
<feature type="compositionally biased region" description="Basic and acidic residues" evidence="1">
    <location>
        <begin position="94"/>
        <end position="114"/>
    </location>
</feature>
<dbReference type="EMBL" id="KQ417430">
    <property type="protein sequence ID" value="KOF91998.1"/>
    <property type="molecule type" value="Genomic_DNA"/>
</dbReference>
<proteinExistence type="predicted"/>
<evidence type="ECO:0000313" key="2">
    <source>
        <dbReference type="EMBL" id="KOF91998.1"/>
    </source>
</evidence>
<name>A0A0L8HRU2_OCTBM</name>
<reference evidence="2" key="1">
    <citation type="submission" date="2015-07" db="EMBL/GenBank/DDBJ databases">
        <title>MeaNS - Measles Nucleotide Surveillance Program.</title>
        <authorList>
            <person name="Tran T."/>
            <person name="Druce J."/>
        </authorList>
    </citation>
    <scope>NUCLEOTIDE SEQUENCE</scope>
    <source>
        <strain evidence="2">UCB-OBI-ISO-001</strain>
        <tissue evidence="2">Gonad</tissue>
    </source>
</reference>
<feature type="region of interest" description="Disordered" evidence="1">
    <location>
        <begin position="69"/>
        <end position="114"/>
    </location>
</feature>
<sequence>MVGCSDNTQHGRGCQYPNNEKGGLVDWWIEMSLQTTENDMIKIPEEIILPEDVRLRVVVEGKPPSCYLRGEKGHMKARCSQREEKEQEMEQSEEQEKANDEVQEEAKEAEEGFEVVKKEKGRALPWRGRKRRNKVYRGSSCKGD</sequence>
<evidence type="ECO:0000256" key="1">
    <source>
        <dbReference type="SAM" id="MobiDB-lite"/>
    </source>
</evidence>